<dbReference type="InterPro" id="IPR014718">
    <property type="entry name" value="GH-type_carb-bd"/>
</dbReference>
<evidence type="ECO:0000256" key="2">
    <source>
        <dbReference type="ARBA" id="ARBA00006206"/>
    </source>
</evidence>
<feature type="region of interest" description="Disordered" evidence="6">
    <location>
        <begin position="1"/>
        <end position="22"/>
    </location>
</feature>
<evidence type="ECO:0000313" key="7">
    <source>
        <dbReference type="EMBL" id="MEE4542794.1"/>
    </source>
</evidence>
<dbReference type="EMBL" id="JAZEWV010000008">
    <property type="protein sequence ID" value="MEE4542794.1"/>
    <property type="molecule type" value="Genomic_DNA"/>
</dbReference>
<dbReference type="PANTHER" id="PTHR10091:SF0">
    <property type="entry name" value="GALACTOSE MUTAROTASE"/>
    <property type="match status" value="1"/>
</dbReference>
<comment type="similarity">
    <text evidence="2 5">Belongs to the aldose epimerase family.</text>
</comment>
<keyword evidence="8" id="KW-1185">Reference proteome</keyword>
<dbReference type="EC" id="5.1.3.3" evidence="5"/>
<evidence type="ECO:0000256" key="4">
    <source>
        <dbReference type="ARBA" id="ARBA00023277"/>
    </source>
</evidence>
<protein>
    <recommendedName>
        <fullName evidence="5">Aldose 1-epimerase</fullName>
        <ecNumber evidence="5">5.1.3.3</ecNumber>
    </recommendedName>
</protein>
<dbReference type="InterPro" id="IPR047215">
    <property type="entry name" value="Galactose_mutarotase-like"/>
</dbReference>
<dbReference type="InterPro" id="IPR015443">
    <property type="entry name" value="Aldose_1-epimerase"/>
</dbReference>
<dbReference type="CDD" id="cd09019">
    <property type="entry name" value="galactose_mutarotase_like"/>
    <property type="match status" value="1"/>
</dbReference>
<dbReference type="RefSeq" id="WP_330794730.1">
    <property type="nucleotide sequence ID" value="NZ_JAZEWV010000008.1"/>
</dbReference>
<comment type="catalytic activity">
    <reaction evidence="5">
        <text>alpha-D-glucose = beta-D-glucose</text>
        <dbReference type="Rhea" id="RHEA:10264"/>
        <dbReference type="ChEBI" id="CHEBI:15903"/>
        <dbReference type="ChEBI" id="CHEBI:17925"/>
        <dbReference type="EC" id="5.1.3.3"/>
    </reaction>
</comment>
<proteinExistence type="inferred from homology"/>
<keyword evidence="4 5" id="KW-0119">Carbohydrate metabolism</keyword>
<reference evidence="7 8" key="1">
    <citation type="submission" date="2023-12" db="EMBL/GenBank/DDBJ databases">
        <title>Streptomyces sp. V4-01.</title>
        <authorList>
            <person name="Somphong A."/>
            <person name="Phongsopitanun W."/>
        </authorList>
    </citation>
    <scope>NUCLEOTIDE SEQUENCE [LARGE SCALE GENOMIC DNA]</scope>
    <source>
        <strain evidence="7 8">V4-01</strain>
    </source>
</reference>
<dbReference type="PANTHER" id="PTHR10091">
    <property type="entry name" value="ALDOSE-1-EPIMERASE"/>
    <property type="match status" value="1"/>
</dbReference>
<organism evidence="7 8">
    <name type="scientific">Actinacidiphila polyblastidii</name>
    <dbReference type="NCBI Taxonomy" id="3110430"/>
    <lineage>
        <taxon>Bacteria</taxon>
        <taxon>Bacillati</taxon>
        <taxon>Actinomycetota</taxon>
        <taxon>Actinomycetes</taxon>
        <taxon>Kitasatosporales</taxon>
        <taxon>Streptomycetaceae</taxon>
        <taxon>Actinacidiphila</taxon>
    </lineage>
</organism>
<accession>A0ABU7PBV6</accession>
<evidence type="ECO:0000313" key="8">
    <source>
        <dbReference type="Proteomes" id="UP001344658"/>
    </source>
</evidence>
<dbReference type="Pfam" id="PF01263">
    <property type="entry name" value="Aldose_epim"/>
    <property type="match status" value="1"/>
</dbReference>
<dbReference type="InterPro" id="IPR011013">
    <property type="entry name" value="Gal_mutarotase_sf_dom"/>
</dbReference>
<keyword evidence="3 5" id="KW-0413">Isomerase</keyword>
<sequence length="368" mass="38816">MPRSAAAPTSEPFGATPDGRPVERWRLASPSGVGAEILTYGAILHALRVPDRAGRAESVVLSLPDTAAYAAGRAYLGAVVGRYANRIAAGRFTLDGQTHTLPVNDRGQTLHGGPDGFHRRVWQARPLPDGALRLSLHSPDGDMGFPGALEASVTYSLDDEGTLALDFTARTDRATVVNLTNHAYFTLAGAGHGDVLGHTLRVDADRFLPVTAEAIPYGPPQDVAGTPFDFTAPRALGDGIDDPDPQIKSADGYDHCWVLRPPARPDLPRTAAVLHDPASGRTMEVRTTEPGVQVYTANGLDGRPAGADGGPHGRHSAVCLETQHLPDSPNRPEYPSTVLRPGETWRSRTELRFPHLAAEGAGGAGGAA</sequence>
<name>A0ABU7PBV6_9ACTN</name>
<evidence type="ECO:0000256" key="5">
    <source>
        <dbReference type="PIRNR" id="PIRNR005096"/>
    </source>
</evidence>
<comment type="pathway">
    <text evidence="1 5">Carbohydrate metabolism; hexose metabolism.</text>
</comment>
<evidence type="ECO:0000256" key="3">
    <source>
        <dbReference type="ARBA" id="ARBA00023235"/>
    </source>
</evidence>
<dbReference type="SUPFAM" id="SSF74650">
    <property type="entry name" value="Galactose mutarotase-like"/>
    <property type="match status" value="1"/>
</dbReference>
<dbReference type="GO" id="GO:0016853">
    <property type="term" value="F:isomerase activity"/>
    <property type="evidence" value="ECO:0007669"/>
    <property type="project" value="UniProtKB-KW"/>
</dbReference>
<dbReference type="Gene3D" id="2.70.98.10">
    <property type="match status" value="1"/>
</dbReference>
<dbReference type="Proteomes" id="UP001344658">
    <property type="component" value="Unassembled WGS sequence"/>
</dbReference>
<dbReference type="NCBIfam" id="NF008277">
    <property type="entry name" value="PRK11055.1"/>
    <property type="match status" value="1"/>
</dbReference>
<gene>
    <name evidence="7" type="ORF">V2S66_12540</name>
</gene>
<dbReference type="InterPro" id="IPR008183">
    <property type="entry name" value="Aldose_1/G6P_1-epimerase"/>
</dbReference>
<dbReference type="PIRSF" id="PIRSF005096">
    <property type="entry name" value="GALM"/>
    <property type="match status" value="1"/>
</dbReference>
<comment type="caution">
    <text evidence="7">The sequence shown here is derived from an EMBL/GenBank/DDBJ whole genome shotgun (WGS) entry which is preliminary data.</text>
</comment>
<evidence type="ECO:0000256" key="1">
    <source>
        <dbReference type="ARBA" id="ARBA00005028"/>
    </source>
</evidence>
<evidence type="ECO:0000256" key="6">
    <source>
        <dbReference type="SAM" id="MobiDB-lite"/>
    </source>
</evidence>